<protein>
    <submittedName>
        <fullName evidence="1">Uncharacterized protein</fullName>
    </submittedName>
</protein>
<comment type="caution">
    <text evidence="1">The sequence shown here is derived from an EMBL/GenBank/DDBJ whole genome shotgun (WGS) entry which is preliminary data.</text>
</comment>
<keyword evidence="2" id="KW-1185">Reference proteome</keyword>
<dbReference type="RefSeq" id="XP_062653095.1">
    <property type="nucleotide sequence ID" value="XM_062796108.1"/>
</dbReference>
<name>A0AAN6Z9K6_9PEZI</name>
<gene>
    <name evidence="1" type="ORF">N657DRAFT_67877</name>
</gene>
<evidence type="ECO:0000313" key="1">
    <source>
        <dbReference type="EMBL" id="KAK4129324.1"/>
    </source>
</evidence>
<dbReference type="AlphaFoldDB" id="A0AAN6Z9K6"/>
<accession>A0AAN6Z9K6</accession>
<dbReference type="Proteomes" id="UP001302602">
    <property type="component" value="Unassembled WGS sequence"/>
</dbReference>
<reference evidence="1" key="2">
    <citation type="submission" date="2023-05" db="EMBL/GenBank/DDBJ databases">
        <authorList>
            <consortium name="Lawrence Berkeley National Laboratory"/>
            <person name="Steindorff A."/>
            <person name="Hensen N."/>
            <person name="Bonometti L."/>
            <person name="Westerberg I."/>
            <person name="Brannstrom I.O."/>
            <person name="Guillou S."/>
            <person name="Cros-Aarteil S."/>
            <person name="Calhoun S."/>
            <person name="Haridas S."/>
            <person name="Kuo A."/>
            <person name="Mondo S."/>
            <person name="Pangilinan J."/>
            <person name="Riley R."/>
            <person name="Labutti K."/>
            <person name="Andreopoulos B."/>
            <person name="Lipzen A."/>
            <person name="Chen C."/>
            <person name="Yanf M."/>
            <person name="Daum C."/>
            <person name="Ng V."/>
            <person name="Clum A."/>
            <person name="Ohm R."/>
            <person name="Martin F."/>
            <person name="Silar P."/>
            <person name="Natvig D."/>
            <person name="Lalanne C."/>
            <person name="Gautier V."/>
            <person name="Ament-Velasquez S.L."/>
            <person name="Kruys A."/>
            <person name="Hutchinson M.I."/>
            <person name="Powell A.J."/>
            <person name="Barry K."/>
            <person name="Miller A.N."/>
            <person name="Grigoriev I.V."/>
            <person name="Debuchy R."/>
            <person name="Gladieux P."/>
            <person name="Thoren M.H."/>
            <person name="Johannesson H."/>
        </authorList>
    </citation>
    <scope>NUCLEOTIDE SEQUENCE</scope>
    <source>
        <strain evidence="1">CBS 731.68</strain>
    </source>
</reference>
<dbReference type="GeneID" id="87832876"/>
<dbReference type="EMBL" id="MU853223">
    <property type="protein sequence ID" value="KAK4129324.1"/>
    <property type="molecule type" value="Genomic_DNA"/>
</dbReference>
<reference evidence="1" key="1">
    <citation type="journal article" date="2023" name="Mol. Phylogenet. Evol.">
        <title>Genome-scale phylogeny and comparative genomics of the fungal order Sordariales.</title>
        <authorList>
            <person name="Hensen N."/>
            <person name="Bonometti L."/>
            <person name="Westerberg I."/>
            <person name="Brannstrom I.O."/>
            <person name="Guillou S."/>
            <person name="Cros-Aarteil S."/>
            <person name="Calhoun S."/>
            <person name="Haridas S."/>
            <person name="Kuo A."/>
            <person name="Mondo S."/>
            <person name="Pangilinan J."/>
            <person name="Riley R."/>
            <person name="LaButti K."/>
            <person name="Andreopoulos B."/>
            <person name="Lipzen A."/>
            <person name="Chen C."/>
            <person name="Yan M."/>
            <person name="Daum C."/>
            <person name="Ng V."/>
            <person name="Clum A."/>
            <person name="Steindorff A."/>
            <person name="Ohm R.A."/>
            <person name="Martin F."/>
            <person name="Silar P."/>
            <person name="Natvig D.O."/>
            <person name="Lalanne C."/>
            <person name="Gautier V."/>
            <person name="Ament-Velasquez S.L."/>
            <person name="Kruys A."/>
            <person name="Hutchinson M.I."/>
            <person name="Powell A.J."/>
            <person name="Barry K."/>
            <person name="Miller A.N."/>
            <person name="Grigoriev I.V."/>
            <person name="Debuchy R."/>
            <person name="Gladieux P."/>
            <person name="Hiltunen Thoren M."/>
            <person name="Johannesson H."/>
        </authorList>
    </citation>
    <scope>NUCLEOTIDE SEQUENCE</scope>
    <source>
        <strain evidence="1">CBS 731.68</strain>
    </source>
</reference>
<sequence>MAIGLEAVPGRSSYIPEVDRWGPSDFSGESTMRVGGMEAYHSPSGLLGALPSLATILSPVSSGCRDPDLRLYPCHWVPVGGDEDAELSHPKFPVVVALCERIFGWFWWKFGEAGSGGSGSGACRRRLLWWILVYNQRDFYNPILYHLSITYYGSRMVRRRLRLFYTKIWRFLSLTHRSLVAFARLPTVDAYECHLYHLIIRLSEELGTASSATLRQELHATQLQPCR</sequence>
<organism evidence="1 2">
    <name type="scientific">Parathielavia appendiculata</name>
    <dbReference type="NCBI Taxonomy" id="2587402"/>
    <lineage>
        <taxon>Eukaryota</taxon>
        <taxon>Fungi</taxon>
        <taxon>Dikarya</taxon>
        <taxon>Ascomycota</taxon>
        <taxon>Pezizomycotina</taxon>
        <taxon>Sordariomycetes</taxon>
        <taxon>Sordariomycetidae</taxon>
        <taxon>Sordariales</taxon>
        <taxon>Chaetomiaceae</taxon>
        <taxon>Parathielavia</taxon>
    </lineage>
</organism>
<evidence type="ECO:0000313" key="2">
    <source>
        <dbReference type="Proteomes" id="UP001302602"/>
    </source>
</evidence>
<proteinExistence type="predicted"/>